<comment type="caution">
    <text evidence="1">The sequence shown here is derived from an EMBL/GenBank/DDBJ whole genome shotgun (WGS) entry which is preliminary data.</text>
</comment>
<name>A0A645H3D6_9ZZZZ</name>
<sequence>MFITAFVELIHKPLKLVSSGGSHLLQLCNDGVINARVIQDLEILPPIFLGFSVGFHVVHVFLPANGGVLLKFAPAVRCIANISVNGITGSFEILIMLLSKFIQAYSLLSYGCLNRFSR</sequence>
<evidence type="ECO:0000313" key="1">
    <source>
        <dbReference type="EMBL" id="MPN33538.1"/>
    </source>
</evidence>
<proteinExistence type="predicted"/>
<organism evidence="1">
    <name type="scientific">bioreactor metagenome</name>
    <dbReference type="NCBI Taxonomy" id="1076179"/>
    <lineage>
        <taxon>unclassified sequences</taxon>
        <taxon>metagenomes</taxon>
        <taxon>ecological metagenomes</taxon>
    </lineage>
</organism>
<dbReference type="PROSITE" id="PS00626">
    <property type="entry name" value="RCC1_2"/>
    <property type="match status" value="1"/>
</dbReference>
<dbReference type="InterPro" id="IPR000408">
    <property type="entry name" value="Reg_chr_condens"/>
</dbReference>
<accession>A0A645H3D6</accession>
<dbReference type="AlphaFoldDB" id="A0A645H3D6"/>
<gene>
    <name evidence="1" type="ORF">SDC9_181026</name>
</gene>
<dbReference type="EMBL" id="VSSQ01086088">
    <property type="protein sequence ID" value="MPN33538.1"/>
    <property type="molecule type" value="Genomic_DNA"/>
</dbReference>
<protein>
    <submittedName>
        <fullName evidence="1">Uncharacterized protein</fullName>
    </submittedName>
</protein>
<reference evidence="1" key="1">
    <citation type="submission" date="2019-08" db="EMBL/GenBank/DDBJ databases">
        <authorList>
            <person name="Kucharzyk K."/>
            <person name="Murdoch R.W."/>
            <person name="Higgins S."/>
            <person name="Loffler F."/>
        </authorList>
    </citation>
    <scope>NUCLEOTIDE SEQUENCE</scope>
</reference>